<organism evidence="2 3">
    <name type="scientific">Spodoptera exigua</name>
    <name type="common">Beet armyworm</name>
    <name type="synonym">Noctua fulgens</name>
    <dbReference type="NCBI Taxonomy" id="7107"/>
    <lineage>
        <taxon>Eukaryota</taxon>
        <taxon>Metazoa</taxon>
        <taxon>Ecdysozoa</taxon>
        <taxon>Arthropoda</taxon>
        <taxon>Hexapoda</taxon>
        <taxon>Insecta</taxon>
        <taxon>Pterygota</taxon>
        <taxon>Neoptera</taxon>
        <taxon>Endopterygota</taxon>
        <taxon>Lepidoptera</taxon>
        <taxon>Glossata</taxon>
        <taxon>Ditrysia</taxon>
        <taxon>Noctuoidea</taxon>
        <taxon>Noctuidae</taxon>
        <taxon>Amphipyrinae</taxon>
        <taxon>Spodoptera</taxon>
    </lineage>
</organism>
<reference evidence="2" key="1">
    <citation type="journal article" date="2021" name="G3 (Bethesda)">
        <title>Genome and transcriptome analysis of the beet armyworm Spodoptera exigua reveals targets for pest control. .</title>
        <authorList>
            <person name="Simon S."/>
            <person name="Breeschoten T."/>
            <person name="Jansen H.J."/>
            <person name="Dirks R.P."/>
            <person name="Schranz M.E."/>
            <person name="Ros V.I.D."/>
        </authorList>
    </citation>
    <scope>NUCLEOTIDE SEQUENCE</scope>
    <source>
        <strain evidence="2">TB_SE_WUR_2020</strain>
    </source>
</reference>
<accession>A0A922M5I0</accession>
<dbReference type="EMBL" id="JACEFF010000810">
    <property type="protein sequence ID" value="KAH9630777.1"/>
    <property type="molecule type" value="Genomic_DNA"/>
</dbReference>
<dbReference type="AlphaFoldDB" id="A0A922M5I0"/>
<evidence type="ECO:0000313" key="2">
    <source>
        <dbReference type="EMBL" id="KAH9630777.1"/>
    </source>
</evidence>
<feature type="region of interest" description="Disordered" evidence="1">
    <location>
        <begin position="132"/>
        <end position="154"/>
    </location>
</feature>
<dbReference type="Proteomes" id="UP000814243">
    <property type="component" value="Unassembled WGS sequence"/>
</dbReference>
<protein>
    <submittedName>
        <fullName evidence="2">Uncharacterized protein</fullName>
    </submittedName>
</protein>
<dbReference type="OrthoDB" id="10027872at2759"/>
<evidence type="ECO:0000313" key="3">
    <source>
        <dbReference type="Proteomes" id="UP000814243"/>
    </source>
</evidence>
<sequence>MFKLRCPLLQEAAGSTLKIVSSSLQTRQITFKRPISSGHHLNQKNVTSAQKQCYKHTHGSFYCSSSMATPAVGTINEMKLPCTAMILDRMFSSSWLAAKNIMNIRARCFCSKSDTTEVHSASAQGIDMNLAKPKRKEAADPLEIPEPARPEDPLPGIPVPGFPDVTIPFAPDLPIPDLPEVPVPVKPGELPNKTLPGKPSPIFDNILPKSRAPVLPDLSTLFTSPIVLHKAVENYKSEYLMLSSQIEIISKANNYFFKKCGLPASSIIQPIDQKIILKLNENDAFSNNENVNKLILAILELSPVQIAALLSLLQNLIWLLSNMKKIPHCNLNFGMSDEELDKIIQLAAILQREVLQPMRMETLSIRQSELLHPKYTEC</sequence>
<comment type="caution">
    <text evidence="2">The sequence shown here is derived from an EMBL/GenBank/DDBJ whole genome shotgun (WGS) entry which is preliminary data.</text>
</comment>
<proteinExistence type="predicted"/>
<name>A0A922M5I0_SPOEX</name>
<gene>
    <name evidence="2" type="ORF">HF086_001005</name>
</gene>
<evidence type="ECO:0000256" key="1">
    <source>
        <dbReference type="SAM" id="MobiDB-lite"/>
    </source>
</evidence>